<dbReference type="SMART" id="SM00256">
    <property type="entry name" value="FBOX"/>
    <property type="match status" value="1"/>
</dbReference>
<gene>
    <name evidence="2" type="ORF">PMAYCL1PPCAC_28303</name>
</gene>
<dbReference type="SUPFAM" id="SSF81383">
    <property type="entry name" value="F-box domain"/>
    <property type="match status" value="1"/>
</dbReference>
<evidence type="ECO:0000259" key="1">
    <source>
        <dbReference type="PROSITE" id="PS50181"/>
    </source>
</evidence>
<organism evidence="2 3">
    <name type="scientific">Pristionchus mayeri</name>
    <dbReference type="NCBI Taxonomy" id="1317129"/>
    <lineage>
        <taxon>Eukaryota</taxon>
        <taxon>Metazoa</taxon>
        <taxon>Ecdysozoa</taxon>
        <taxon>Nematoda</taxon>
        <taxon>Chromadorea</taxon>
        <taxon>Rhabditida</taxon>
        <taxon>Rhabditina</taxon>
        <taxon>Diplogasteromorpha</taxon>
        <taxon>Diplogasteroidea</taxon>
        <taxon>Neodiplogasteridae</taxon>
        <taxon>Pristionchus</taxon>
    </lineage>
</organism>
<dbReference type="InterPro" id="IPR001810">
    <property type="entry name" value="F-box_dom"/>
</dbReference>
<dbReference type="EMBL" id="BTRK01000006">
    <property type="protein sequence ID" value="GMR58108.1"/>
    <property type="molecule type" value="Genomic_DNA"/>
</dbReference>
<evidence type="ECO:0000313" key="3">
    <source>
        <dbReference type="Proteomes" id="UP001328107"/>
    </source>
</evidence>
<keyword evidence="3" id="KW-1185">Reference proteome</keyword>
<sequence>MKANVLDLPIELVDYIFRLLDTKSLLTLRSVSQITKELAESVFMNQTQKPLIEELFLNKKKLEADLTPSDTIFLFDLLTPLMCRLQSGSLALNPSTDEMFSLTSKFFDGKTVETVQFKLDHSD</sequence>
<name>A0AAN5I9W5_9BILA</name>
<reference evidence="3" key="1">
    <citation type="submission" date="2022-10" db="EMBL/GenBank/DDBJ databases">
        <title>Genome assembly of Pristionchus species.</title>
        <authorList>
            <person name="Yoshida K."/>
            <person name="Sommer R.J."/>
        </authorList>
    </citation>
    <scope>NUCLEOTIDE SEQUENCE [LARGE SCALE GENOMIC DNA]</scope>
    <source>
        <strain evidence="3">RS5460</strain>
    </source>
</reference>
<dbReference type="PROSITE" id="PS50181">
    <property type="entry name" value="FBOX"/>
    <property type="match status" value="1"/>
</dbReference>
<comment type="caution">
    <text evidence="2">The sequence shown here is derived from an EMBL/GenBank/DDBJ whole genome shotgun (WGS) entry which is preliminary data.</text>
</comment>
<evidence type="ECO:0000313" key="2">
    <source>
        <dbReference type="EMBL" id="GMR58108.1"/>
    </source>
</evidence>
<feature type="domain" description="F-box" evidence="1">
    <location>
        <begin position="2"/>
        <end position="51"/>
    </location>
</feature>
<dbReference type="Proteomes" id="UP001328107">
    <property type="component" value="Unassembled WGS sequence"/>
</dbReference>
<proteinExistence type="predicted"/>
<feature type="non-terminal residue" evidence="2">
    <location>
        <position position="123"/>
    </location>
</feature>
<protein>
    <recommendedName>
        <fullName evidence="1">F-box domain-containing protein</fullName>
    </recommendedName>
</protein>
<dbReference type="Pfam" id="PF00646">
    <property type="entry name" value="F-box"/>
    <property type="match status" value="1"/>
</dbReference>
<dbReference type="InterPro" id="IPR036047">
    <property type="entry name" value="F-box-like_dom_sf"/>
</dbReference>
<dbReference type="AlphaFoldDB" id="A0AAN5I9W5"/>
<accession>A0AAN5I9W5</accession>